<sequence length="408" mass="43352">MSEGYLVSGGRLVPTALLVMVGLLLATGCNKNTQADDPGVNVGLKGMIGDEADLDTGETAAETSEEFFPDHAPATDLESLLAQQAADLAQAMGTPDEFLTEDPPPSAPAEEPAAGAADVSLEHLLAVDEAGADEEAAPDMATEAAETAGEAPPAAFDIEALYAQLNEALGQELGSTSEPFRTTIAMIALAAAQGRDPVGMLETDSTVSSMLSPEERESATAIAGLLGSLLLPGEAATDSRASLLREFSEQLTQSLGLRIPRAILCVRVRGFGKYQPFSTTSFLAGRPIRALVYVEVEGFEHGQVDTARLGGLSIEEEWSVELSQTLELYHDAEKSILAWKRSAEMIVETSRNRQRDFYLLTEVELPRTLTIGAYQLKVIVQDQVGGRRAEALIPIKVVADPALAWTPE</sequence>
<name>A0A3B1E7H3_9ZZZZ</name>
<dbReference type="AlphaFoldDB" id="A0A3B1E7H3"/>
<feature type="region of interest" description="Disordered" evidence="1">
    <location>
        <begin position="95"/>
        <end position="116"/>
    </location>
</feature>
<accession>A0A3B1E7H3</accession>
<proteinExistence type="predicted"/>
<protein>
    <submittedName>
        <fullName evidence="2">Uncharacterized protein</fullName>
    </submittedName>
</protein>
<reference evidence="2" key="1">
    <citation type="submission" date="2018-06" db="EMBL/GenBank/DDBJ databases">
        <authorList>
            <person name="Zhirakovskaya E."/>
        </authorList>
    </citation>
    <scope>NUCLEOTIDE SEQUENCE</scope>
</reference>
<evidence type="ECO:0000313" key="2">
    <source>
        <dbReference type="EMBL" id="VAX39647.1"/>
    </source>
</evidence>
<gene>
    <name evidence="2" type="ORF">MNBD_PLANCTO03-1371</name>
</gene>
<organism evidence="2">
    <name type="scientific">hydrothermal vent metagenome</name>
    <dbReference type="NCBI Taxonomy" id="652676"/>
    <lineage>
        <taxon>unclassified sequences</taxon>
        <taxon>metagenomes</taxon>
        <taxon>ecological metagenomes</taxon>
    </lineage>
</organism>
<dbReference type="EMBL" id="UOGK01000274">
    <property type="protein sequence ID" value="VAX39647.1"/>
    <property type="molecule type" value="Genomic_DNA"/>
</dbReference>
<evidence type="ECO:0000256" key="1">
    <source>
        <dbReference type="SAM" id="MobiDB-lite"/>
    </source>
</evidence>